<evidence type="ECO:0000256" key="1">
    <source>
        <dbReference type="SAM" id="MobiDB-lite"/>
    </source>
</evidence>
<dbReference type="AlphaFoldDB" id="A9M7X7"/>
<protein>
    <submittedName>
        <fullName evidence="2">Uncharacterized protein</fullName>
    </submittedName>
</protein>
<keyword evidence="3" id="KW-1185">Reference proteome</keyword>
<dbReference type="HOGENOM" id="CLU_2932282_0_0_5"/>
<proteinExistence type="predicted"/>
<name>A9M7X7_BRUC2</name>
<dbReference type="EMBL" id="CP000872">
    <property type="protein sequence ID" value="ABX61387.1"/>
    <property type="molecule type" value="Genomic_DNA"/>
</dbReference>
<evidence type="ECO:0000313" key="2">
    <source>
        <dbReference type="EMBL" id="ABX61387.1"/>
    </source>
</evidence>
<organism evidence="2 3">
    <name type="scientific">Brucella canis (strain ATCC 23365 / NCTC 10854 / RM-666)</name>
    <dbReference type="NCBI Taxonomy" id="483179"/>
    <lineage>
        <taxon>Bacteria</taxon>
        <taxon>Pseudomonadati</taxon>
        <taxon>Pseudomonadota</taxon>
        <taxon>Alphaproteobacteria</taxon>
        <taxon>Hyphomicrobiales</taxon>
        <taxon>Brucellaceae</taxon>
        <taxon>Brucella/Ochrobactrum group</taxon>
        <taxon>Brucella</taxon>
    </lineage>
</organism>
<dbReference type="Proteomes" id="UP000001385">
    <property type="component" value="Chromosome I"/>
</dbReference>
<evidence type="ECO:0000313" key="3">
    <source>
        <dbReference type="Proteomes" id="UP000001385"/>
    </source>
</evidence>
<gene>
    <name evidence="2" type="ordered locus">BCAN_A0296</name>
</gene>
<feature type="compositionally biased region" description="Polar residues" evidence="1">
    <location>
        <begin position="42"/>
        <end position="53"/>
    </location>
</feature>
<accession>A9M7X7</accession>
<dbReference type="KEGG" id="bcs:BCAN_A0296"/>
<reference evidence="2 3" key="1">
    <citation type="submission" date="2007-10" db="EMBL/GenBank/DDBJ databases">
        <title>Brucella canis ATCC 23365 whole genome shotgun sequencing project.</title>
        <authorList>
            <person name="Setubal J.C."/>
            <person name="Bowns C."/>
            <person name="Boyle S."/>
            <person name="Crasta O.R."/>
            <person name="Czar M.J."/>
            <person name="Dharmanolla C."/>
            <person name="Gillespie J.J."/>
            <person name="Kenyon R.W."/>
            <person name="Lu J."/>
            <person name="Mane S."/>
            <person name="Mohapatra S."/>
            <person name="Nagrani S."/>
            <person name="Purkayastha A."/>
            <person name="Rajasimha H.K."/>
            <person name="Shallom J.M."/>
            <person name="Shallom S."/>
            <person name="Shukla M."/>
            <person name="Snyder E.E."/>
            <person name="Sobral B.W."/>
            <person name="Wattam A.R."/>
            <person name="Will R."/>
            <person name="Williams K."/>
            <person name="Yoo H."/>
            <person name="Bruce D."/>
            <person name="Detter C."/>
            <person name="Munk C."/>
            <person name="Brettin T.S."/>
        </authorList>
    </citation>
    <scope>NUCLEOTIDE SEQUENCE [LARGE SCALE GENOMIC DNA]</scope>
    <source>
        <strain evidence="3">ATCC 23365 / NCTC 10854 / RM-666</strain>
    </source>
</reference>
<sequence>MRLDINDENLRRRWRGATRRLCQGGLRRKNNKSGPCRKTPDGTVQSHGGNSPLLSRIATR</sequence>
<feature type="region of interest" description="Disordered" evidence="1">
    <location>
        <begin position="21"/>
        <end position="60"/>
    </location>
</feature>